<dbReference type="EMBL" id="JAFBMS010000237">
    <property type="protein sequence ID" value="KAG9332578.1"/>
    <property type="molecule type" value="Genomic_DNA"/>
</dbReference>
<accession>A0A8T2N414</accession>
<protein>
    <submittedName>
        <fullName evidence="1">Uncharacterized protein</fullName>
    </submittedName>
</protein>
<gene>
    <name evidence="1" type="ORF">JZ751_014676</name>
</gene>
<evidence type="ECO:0000313" key="1">
    <source>
        <dbReference type="EMBL" id="KAG9332578.1"/>
    </source>
</evidence>
<keyword evidence="2" id="KW-1185">Reference proteome</keyword>
<name>A0A8T2N414_9TELE</name>
<dbReference type="AlphaFoldDB" id="A0A8T2N414"/>
<evidence type="ECO:0000313" key="2">
    <source>
        <dbReference type="Proteomes" id="UP000824540"/>
    </source>
</evidence>
<comment type="caution">
    <text evidence="1">The sequence shown here is derived from an EMBL/GenBank/DDBJ whole genome shotgun (WGS) entry which is preliminary data.</text>
</comment>
<sequence>MRQTVAVGVIKNVEKKTSGAGKITKQRQQHLQHHRPNGHTHTCACNTLYVNDWMLTIKVQWKFFKRKSMPLHL</sequence>
<reference evidence="1" key="1">
    <citation type="thesis" date="2021" institute="BYU ScholarsArchive" country="Provo, UT, USA">
        <title>Applications of and Algorithms for Genome Assembly and Genomic Analyses with an Emphasis on Marine Teleosts.</title>
        <authorList>
            <person name="Pickett B.D."/>
        </authorList>
    </citation>
    <scope>NUCLEOTIDE SEQUENCE</scope>
    <source>
        <strain evidence="1">HI-2016</strain>
    </source>
</reference>
<proteinExistence type="predicted"/>
<organism evidence="1 2">
    <name type="scientific">Albula glossodonta</name>
    <name type="common">roundjaw bonefish</name>
    <dbReference type="NCBI Taxonomy" id="121402"/>
    <lineage>
        <taxon>Eukaryota</taxon>
        <taxon>Metazoa</taxon>
        <taxon>Chordata</taxon>
        <taxon>Craniata</taxon>
        <taxon>Vertebrata</taxon>
        <taxon>Euteleostomi</taxon>
        <taxon>Actinopterygii</taxon>
        <taxon>Neopterygii</taxon>
        <taxon>Teleostei</taxon>
        <taxon>Albuliformes</taxon>
        <taxon>Albulidae</taxon>
        <taxon>Albula</taxon>
    </lineage>
</organism>
<dbReference type="Proteomes" id="UP000824540">
    <property type="component" value="Unassembled WGS sequence"/>
</dbReference>